<name>A0ABV9QZ36_9GAMM</name>
<protein>
    <recommendedName>
        <fullName evidence="1">BACON domain-containing protein</fullName>
    </recommendedName>
</protein>
<dbReference type="EMBL" id="JBHSHD010000013">
    <property type="protein sequence ID" value="MFC4822013.1"/>
    <property type="molecule type" value="Genomic_DNA"/>
</dbReference>
<reference evidence="3" key="1">
    <citation type="journal article" date="2019" name="Int. J. Syst. Evol. Microbiol.">
        <title>The Global Catalogue of Microorganisms (GCM) 10K type strain sequencing project: providing services to taxonomists for standard genome sequencing and annotation.</title>
        <authorList>
            <consortium name="The Broad Institute Genomics Platform"/>
            <consortium name="The Broad Institute Genome Sequencing Center for Infectious Disease"/>
            <person name="Wu L."/>
            <person name="Ma J."/>
        </authorList>
    </citation>
    <scope>NUCLEOTIDE SEQUENCE [LARGE SCALE GENOMIC DNA]</scope>
    <source>
        <strain evidence="3">CCUG 30340</strain>
    </source>
</reference>
<comment type="caution">
    <text evidence="2">The sequence shown here is derived from an EMBL/GenBank/DDBJ whole genome shotgun (WGS) entry which is preliminary data.</text>
</comment>
<dbReference type="PANTHER" id="PTHR47197">
    <property type="entry name" value="PROTEIN NIRF"/>
    <property type="match status" value="1"/>
</dbReference>
<dbReference type="Proteomes" id="UP001595886">
    <property type="component" value="Unassembled WGS sequence"/>
</dbReference>
<dbReference type="Gene3D" id="2.60.40.10">
    <property type="entry name" value="Immunoglobulins"/>
    <property type="match status" value="2"/>
</dbReference>
<evidence type="ECO:0000259" key="1">
    <source>
        <dbReference type="Pfam" id="PF19190"/>
    </source>
</evidence>
<feature type="domain" description="BACON" evidence="1">
    <location>
        <begin position="491"/>
        <end position="580"/>
    </location>
</feature>
<dbReference type="InterPro" id="IPR011048">
    <property type="entry name" value="Haem_d1_sf"/>
</dbReference>
<dbReference type="PANTHER" id="PTHR47197:SF3">
    <property type="entry name" value="DIHYDRO-HEME D1 DEHYDROGENASE"/>
    <property type="match status" value="1"/>
</dbReference>
<dbReference type="RefSeq" id="WP_380022295.1">
    <property type="nucleotide sequence ID" value="NZ_JBHSHD010000013.1"/>
</dbReference>
<evidence type="ECO:0000313" key="2">
    <source>
        <dbReference type="EMBL" id="MFC4822013.1"/>
    </source>
</evidence>
<proteinExistence type="predicted"/>
<gene>
    <name evidence="2" type="ORF">ACFO6Q_16940</name>
</gene>
<sequence>MPITTSTAGAPIWPPRESFRPAQRSWRRAAKRLVALGGLLLAAATAAAAPVIAVDPAALSATLAPGETATQTLTIRNRGSDALDWSVLDQSTTVQDFRREAALSFDAGEYFPVSAVIDPTGHYAYFGTSSPPGQIVKVDLRTWERVDAITLLDGAGEDAERFLFTAIMDPAGRYAYFGTGTYPGRVVKIDLERFERVGSVTLEFGEDVLRSAAIDPTGRFGYFGADSSPVRIVKVDLETMQRVGSVDLEEGTEGLAGGAAVDPAGQFGYFAAGFGTVVKIDLASFTLSERLDTGIGTFFSPALIDPAGQFIYFGTYSDPGQILKIDLASFSIVDTLTLGPGEARPLSAAMSADGTIAYFGTQQTTPGRVIKVDLANFTRVDAITLDEGEDDVRATMLDPSGGTLYVSTATFPGKVVRLVDVAYDCALPDWAGATPGSGSVAAGSSQTVDVGFDAGGLGVGRHQAALCLQSNDPATPRVAVPLTAEVRVADVAPARLSFDVVRGGTGSDTLSIANHGSGDLAWAVTQADPAQGCGTPAAASWLGASPAGGSIAPGGTTAVGVTVDITALAAGSYAWLLCVDTGSGADAQTRSVAVDLRVSEPVPAFTVDPGSLSMTLPPDQSGSWDLALRNDGAGTLDWTVLSGSFAPYLKDSLLLENAALPTAAVMDPAGRYAYFGTNSIPARVLKIDLTSFETVAAITLPAGEDMLRSAVIDAAGRYAYFGTFTDPGKVIRIDLNSFQRVAALTLQAGEDRLSSAVIDPAGAYAYFGTRTEVGRVVKIDLANFTRAGAIDFSAGEEEGFLISAAIDTAGAYAYFGTGPLVGKAVKVDLATFQRVDSIVLSEDQGISTAMIDGAGRFAYFGTEPPFLGAAHFIKLDLAEFRLVSSIDLEVSNYEGGITAAVIDPLGRYALLGNTWGSATRMVEVDLQDFYRTGSVLLGVTEGGLYSAVMDPAGRYAYFGGVRYPGTNEPGRLLKIESRLDCVLPGWLSVADSSGSVAPGGAQTLAIEVDSAGLADGVHGANLCFGSNDPAQPLLSAAVELVVAGDDRIFGDGFDPAAP</sequence>
<dbReference type="Pfam" id="PF19190">
    <property type="entry name" value="BACON_2"/>
    <property type="match status" value="1"/>
</dbReference>
<dbReference type="InterPro" id="IPR013783">
    <property type="entry name" value="Ig-like_fold"/>
</dbReference>
<dbReference type="SUPFAM" id="SSF51004">
    <property type="entry name" value="C-terminal (heme d1) domain of cytochrome cd1-nitrite reductase"/>
    <property type="match status" value="1"/>
</dbReference>
<accession>A0ABV9QZ36</accession>
<dbReference type="InterPro" id="IPR051200">
    <property type="entry name" value="Host-pathogen_enzymatic-act"/>
</dbReference>
<dbReference type="InterPro" id="IPR015943">
    <property type="entry name" value="WD40/YVTN_repeat-like_dom_sf"/>
</dbReference>
<dbReference type="Gene3D" id="2.130.10.10">
    <property type="entry name" value="YVTN repeat-like/Quinoprotein amine dehydrogenase"/>
    <property type="match status" value="3"/>
</dbReference>
<dbReference type="InterPro" id="IPR011044">
    <property type="entry name" value="Quino_amine_DH_bsu"/>
</dbReference>
<evidence type="ECO:0000313" key="3">
    <source>
        <dbReference type="Proteomes" id="UP001595886"/>
    </source>
</evidence>
<dbReference type="SUPFAM" id="SSF50969">
    <property type="entry name" value="YVTN repeat-like/Quinoprotein amine dehydrogenase"/>
    <property type="match status" value="1"/>
</dbReference>
<organism evidence="2 3">
    <name type="scientific">Dokdonella ginsengisoli</name>
    <dbReference type="NCBI Taxonomy" id="363846"/>
    <lineage>
        <taxon>Bacteria</taxon>
        <taxon>Pseudomonadati</taxon>
        <taxon>Pseudomonadota</taxon>
        <taxon>Gammaproteobacteria</taxon>
        <taxon>Lysobacterales</taxon>
        <taxon>Rhodanobacteraceae</taxon>
        <taxon>Dokdonella</taxon>
    </lineage>
</organism>
<keyword evidence="3" id="KW-1185">Reference proteome</keyword>
<dbReference type="InterPro" id="IPR024361">
    <property type="entry name" value="BACON"/>
</dbReference>